<dbReference type="Pfam" id="PF03963">
    <property type="entry name" value="FlgD"/>
    <property type="match status" value="1"/>
</dbReference>
<evidence type="ECO:0000256" key="2">
    <source>
        <dbReference type="SAM" id="MobiDB-lite"/>
    </source>
</evidence>
<keyword evidence="3" id="KW-0969">Cilium</keyword>
<dbReference type="InterPro" id="IPR005648">
    <property type="entry name" value="FlgD"/>
</dbReference>
<accession>A0A1J5TCX5</accession>
<proteinExistence type="predicted"/>
<keyword evidence="1" id="KW-1005">Bacterial flagellum biogenesis</keyword>
<evidence type="ECO:0000256" key="1">
    <source>
        <dbReference type="ARBA" id="ARBA00022795"/>
    </source>
</evidence>
<comment type="caution">
    <text evidence="3">The sequence shown here is derived from an EMBL/GenBank/DDBJ whole genome shotgun (WGS) entry which is preliminary data.</text>
</comment>
<sequence length="165" mass="17186">MSSVTSTNPYANTPGVTNIQSNPIGYTTPQTKQVLNSDDFMKLLTTQLSNQDPMQPEDNTAMVSQMASFTSLAQMNQLVANFGTLTSNQTLSTATTYIGKQVTVNTGDSNNPTVTGIVTGVDASGTTPQIKIDGKSYPVTSVTEIDVAPATSTTTTTTSTTSTGA</sequence>
<organism evidence="3">
    <name type="scientific">mine drainage metagenome</name>
    <dbReference type="NCBI Taxonomy" id="410659"/>
    <lineage>
        <taxon>unclassified sequences</taxon>
        <taxon>metagenomes</taxon>
        <taxon>ecological metagenomes</taxon>
    </lineage>
</organism>
<dbReference type="EMBL" id="MLJW01000002">
    <property type="protein sequence ID" value="OIR18778.1"/>
    <property type="molecule type" value="Genomic_DNA"/>
</dbReference>
<reference evidence="3" key="1">
    <citation type="submission" date="2016-10" db="EMBL/GenBank/DDBJ databases">
        <title>Sequence of Gallionella enrichment culture.</title>
        <authorList>
            <person name="Poehlein A."/>
            <person name="Muehling M."/>
            <person name="Daniel R."/>
        </authorList>
    </citation>
    <scope>NUCLEOTIDE SEQUENCE</scope>
</reference>
<name>A0A1J5TCX5_9ZZZZ</name>
<keyword evidence="3" id="KW-0966">Cell projection</keyword>
<protein>
    <submittedName>
        <fullName evidence="3">Flagellar basal body rod modification protein</fullName>
    </submittedName>
</protein>
<dbReference type="GO" id="GO:0044781">
    <property type="term" value="P:bacterial-type flagellum organization"/>
    <property type="evidence" value="ECO:0007669"/>
    <property type="project" value="UniProtKB-KW"/>
</dbReference>
<dbReference type="AlphaFoldDB" id="A0A1J5TCX5"/>
<keyword evidence="3" id="KW-0282">Flagellum</keyword>
<feature type="region of interest" description="Disordered" evidence="2">
    <location>
        <begin position="1"/>
        <end position="28"/>
    </location>
</feature>
<gene>
    <name evidence="3" type="ORF">GALL_11180</name>
</gene>
<evidence type="ECO:0000313" key="3">
    <source>
        <dbReference type="EMBL" id="OIR18778.1"/>
    </source>
</evidence>